<keyword evidence="1" id="KW-1133">Transmembrane helix</keyword>
<sequence length="503" mass="57695">MATLQTLPFEVLCLTIIPLLDPIALIALSQTSRAFRALISPTRQDFIQRLLALELLPSAGGIVPLFRPLDNLMAPPFSDPAWRTNRYACSGCLKLRTHMLFDNHAILRTGLRKPPPGSREAERVRFTDWEFDPATARRKRVQRLASTAKGIKCPPAWRRDLSPNGVVPLGEFVPGGHESGDGGYFGLPSPPDTCGVTRHKRLCNECRFQRGDWGRPGSNYGSAEVPIVKSRRPIEFRDLRERYLPGMFRAPPLVKQPRLFRVWNWSRTEVLSGFDTVRCPGCGVWQELGAFRVYRHPCCSVLERRWERDYDANKARMGNEAEWSKVPLRLWSAEMLRTLRCNHCVLRESGRDDLEMLVSGAVLELMQTLAREIGERLVFGWKFIRKDFESGGVLEKYTEARKRILGGLEWEGTAIGGAGLAELEPLDLQDLARRHALLRDFINAEVPEDVRSEVLQSWVQIWFEDYGLNHICFGLMMVDIYRVKLDPRFLVDYVLDRHPYRFY</sequence>
<organism evidence="2 3">
    <name type="scientific">Cercophora scortea</name>
    <dbReference type="NCBI Taxonomy" id="314031"/>
    <lineage>
        <taxon>Eukaryota</taxon>
        <taxon>Fungi</taxon>
        <taxon>Dikarya</taxon>
        <taxon>Ascomycota</taxon>
        <taxon>Pezizomycotina</taxon>
        <taxon>Sordariomycetes</taxon>
        <taxon>Sordariomycetidae</taxon>
        <taxon>Sordariales</taxon>
        <taxon>Lasiosphaeriaceae</taxon>
        <taxon>Cercophora</taxon>
    </lineage>
</organism>
<dbReference type="AlphaFoldDB" id="A0AAE0IYN4"/>
<dbReference type="Proteomes" id="UP001286456">
    <property type="component" value="Unassembled WGS sequence"/>
</dbReference>
<keyword evidence="3" id="KW-1185">Reference proteome</keyword>
<evidence type="ECO:0008006" key="4">
    <source>
        <dbReference type="Google" id="ProtNLM"/>
    </source>
</evidence>
<protein>
    <recommendedName>
        <fullName evidence="4">F-box domain-containing protein</fullName>
    </recommendedName>
</protein>
<keyword evidence="1" id="KW-0812">Transmembrane</keyword>
<accession>A0AAE0IYN4</accession>
<evidence type="ECO:0000313" key="2">
    <source>
        <dbReference type="EMBL" id="KAK3332946.1"/>
    </source>
</evidence>
<comment type="caution">
    <text evidence="2">The sequence shown here is derived from an EMBL/GenBank/DDBJ whole genome shotgun (WGS) entry which is preliminary data.</text>
</comment>
<dbReference type="CDD" id="cd09917">
    <property type="entry name" value="F-box_SF"/>
    <property type="match status" value="1"/>
</dbReference>
<feature type="transmembrane region" description="Helical" evidence="1">
    <location>
        <begin position="6"/>
        <end position="29"/>
    </location>
</feature>
<gene>
    <name evidence="2" type="ORF">B0T19DRAFT_113766</name>
</gene>
<evidence type="ECO:0000256" key="1">
    <source>
        <dbReference type="SAM" id="Phobius"/>
    </source>
</evidence>
<evidence type="ECO:0000313" key="3">
    <source>
        <dbReference type="Proteomes" id="UP001286456"/>
    </source>
</evidence>
<keyword evidence="1" id="KW-0472">Membrane</keyword>
<reference evidence="2" key="1">
    <citation type="journal article" date="2023" name="Mol. Phylogenet. Evol.">
        <title>Genome-scale phylogeny and comparative genomics of the fungal order Sordariales.</title>
        <authorList>
            <person name="Hensen N."/>
            <person name="Bonometti L."/>
            <person name="Westerberg I."/>
            <person name="Brannstrom I.O."/>
            <person name="Guillou S."/>
            <person name="Cros-Aarteil S."/>
            <person name="Calhoun S."/>
            <person name="Haridas S."/>
            <person name="Kuo A."/>
            <person name="Mondo S."/>
            <person name="Pangilinan J."/>
            <person name="Riley R."/>
            <person name="LaButti K."/>
            <person name="Andreopoulos B."/>
            <person name="Lipzen A."/>
            <person name="Chen C."/>
            <person name="Yan M."/>
            <person name="Daum C."/>
            <person name="Ng V."/>
            <person name="Clum A."/>
            <person name="Steindorff A."/>
            <person name="Ohm R.A."/>
            <person name="Martin F."/>
            <person name="Silar P."/>
            <person name="Natvig D.O."/>
            <person name="Lalanne C."/>
            <person name="Gautier V."/>
            <person name="Ament-Velasquez S.L."/>
            <person name="Kruys A."/>
            <person name="Hutchinson M.I."/>
            <person name="Powell A.J."/>
            <person name="Barry K."/>
            <person name="Miller A.N."/>
            <person name="Grigoriev I.V."/>
            <person name="Debuchy R."/>
            <person name="Gladieux P."/>
            <person name="Hiltunen Thoren M."/>
            <person name="Johannesson H."/>
        </authorList>
    </citation>
    <scope>NUCLEOTIDE SEQUENCE</scope>
    <source>
        <strain evidence="2">SMH4131-1</strain>
    </source>
</reference>
<reference evidence="2" key="2">
    <citation type="submission" date="2023-06" db="EMBL/GenBank/DDBJ databases">
        <authorList>
            <consortium name="Lawrence Berkeley National Laboratory"/>
            <person name="Haridas S."/>
            <person name="Hensen N."/>
            <person name="Bonometti L."/>
            <person name="Westerberg I."/>
            <person name="Brannstrom I.O."/>
            <person name="Guillou S."/>
            <person name="Cros-Aarteil S."/>
            <person name="Calhoun S."/>
            <person name="Kuo A."/>
            <person name="Mondo S."/>
            <person name="Pangilinan J."/>
            <person name="Riley R."/>
            <person name="Labutti K."/>
            <person name="Andreopoulos B."/>
            <person name="Lipzen A."/>
            <person name="Chen C."/>
            <person name="Yanf M."/>
            <person name="Daum C."/>
            <person name="Ng V."/>
            <person name="Clum A."/>
            <person name="Steindorff A."/>
            <person name="Ohm R."/>
            <person name="Martin F."/>
            <person name="Silar P."/>
            <person name="Natvig D."/>
            <person name="Lalanne C."/>
            <person name="Gautier V."/>
            <person name="Ament-Velasquez S.L."/>
            <person name="Kruys A."/>
            <person name="Hutchinson M.I."/>
            <person name="Powell A.J."/>
            <person name="Barry K."/>
            <person name="Miller A.N."/>
            <person name="Grigoriev I.V."/>
            <person name="Debuchy R."/>
            <person name="Gladieux P."/>
            <person name="Thoren M.H."/>
            <person name="Johannesson H."/>
        </authorList>
    </citation>
    <scope>NUCLEOTIDE SEQUENCE</scope>
    <source>
        <strain evidence="2">SMH4131-1</strain>
    </source>
</reference>
<proteinExistence type="predicted"/>
<name>A0AAE0IYN4_9PEZI</name>
<dbReference type="EMBL" id="JAUEPO010000002">
    <property type="protein sequence ID" value="KAK3332946.1"/>
    <property type="molecule type" value="Genomic_DNA"/>
</dbReference>